<dbReference type="Pfam" id="PF09834">
    <property type="entry name" value="DUF2061"/>
    <property type="match status" value="1"/>
</dbReference>
<keyword evidence="1" id="KW-1133">Transmembrane helix</keyword>
<dbReference type="EMBL" id="QWGR01000011">
    <property type="protein sequence ID" value="RIJ46906.1"/>
    <property type="molecule type" value="Genomic_DNA"/>
</dbReference>
<evidence type="ECO:0000313" key="3">
    <source>
        <dbReference type="EMBL" id="RIJ46906.1"/>
    </source>
</evidence>
<feature type="transmembrane region" description="Helical" evidence="1">
    <location>
        <begin position="44"/>
        <end position="62"/>
    </location>
</feature>
<dbReference type="OrthoDB" id="197461at2"/>
<proteinExistence type="predicted"/>
<feature type="transmembrane region" description="Helical" evidence="1">
    <location>
        <begin position="21"/>
        <end position="38"/>
    </location>
</feature>
<gene>
    <name evidence="3" type="ORF">D1614_17270</name>
</gene>
<dbReference type="RefSeq" id="WP_119439222.1">
    <property type="nucleotide sequence ID" value="NZ_QWGR01000011.1"/>
</dbReference>
<evidence type="ECO:0000259" key="2">
    <source>
        <dbReference type="Pfam" id="PF09834"/>
    </source>
</evidence>
<dbReference type="AlphaFoldDB" id="A0A399SS51"/>
<keyword evidence="1" id="KW-0812">Transmembrane</keyword>
<dbReference type="Proteomes" id="UP000265926">
    <property type="component" value="Unassembled WGS sequence"/>
</dbReference>
<evidence type="ECO:0000256" key="1">
    <source>
        <dbReference type="SAM" id="Phobius"/>
    </source>
</evidence>
<name>A0A399SS51_9BACT</name>
<comment type="caution">
    <text evidence="3">The sequence shown here is derived from an EMBL/GenBank/DDBJ whole genome shotgun (WGS) entry which is preliminary data.</text>
</comment>
<keyword evidence="1" id="KW-0472">Membrane</keyword>
<sequence>MENTATGKTIERKRRSIAKTISWRAVGTLDTILISWLVVGNLNFAVTIGGVELFTKMALYFFHERAWNKCNYGREKEVPIEYEI</sequence>
<evidence type="ECO:0000313" key="4">
    <source>
        <dbReference type="Proteomes" id="UP000265926"/>
    </source>
</evidence>
<organism evidence="3 4">
    <name type="scientific">Maribellus luteus</name>
    <dbReference type="NCBI Taxonomy" id="2305463"/>
    <lineage>
        <taxon>Bacteria</taxon>
        <taxon>Pseudomonadati</taxon>
        <taxon>Bacteroidota</taxon>
        <taxon>Bacteroidia</taxon>
        <taxon>Marinilabiliales</taxon>
        <taxon>Prolixibacteraceae</taxon>
        <taxon>Maribellus</taxon>
    </lineage>
</organism>
<feature type="domain" description="DUF2061" evidence="2">
    <location>
        <begin position="17"/>
        <end position="68"/>
    </location>
</feature>
<accession>A0A399SS51</accession>
<protein>
    <submittedName>
        <fullName evidence="3">DUF2061 domain-containing protein</fullName>
    </submittedName>
</protein>
<keyword evidence="4" id="KW-1185">Reference proteome</keyword>
<dbReference type="InterPro" id="IPR018638">
    <property type="entry name" value="DUF2061_membrane"/>
</dbReference>
<reference evidence="3 4" key="1">
    <citation type="submission" date="2018-08" db="EMBL/GenBank/DDBJ databases">
        <title>Pallidiluteibacterium maritimus gen. nov., sp. nov., isolated from coastal sediment.</title>
        <authorList>
            <person name="Zhou L.Y."/>
        </authorList>
    </citation>
    <scope>NUCLEOTIDE SEQUENCE [LARGE SCALE GENOMIC DNA]</scope>
    <source>
        <strain evidence="3 4">XSD2</strain>
    </source>
</reference>